<organism evidence="1 2">
    <name type="scientific">Gigaspora margarita</name>
    <dbReference type="NCBI Taxonomy" id="4874"/>
    <lineage>
        <taxon>Eukaryota</taxon>
        <taxon>Fungi</taxon>
        <taxon>Fungi incertae sedis</taxon>
        <taxon>Mucoromycota</taxon>
        <taxon>Glomeromycotina</taxon>
        <taxon>Glomeromycetes</taxon>
        <taxon>Diversisporales</taxon>
        <taxon>Gigasporaceae</taxon>
        <taxon>Gigaspora</taxon>
    </lineage>
</organism>
<protein>
    <submittedName>
        <fullName evidence="1">43767_t:CDS:1</fullName>
    </submittedName>
</protein>
<name>A0ABN7WPU2_GIGMA</name>
<dbReference type="EMBL" id="CAJVQB010055493">
    <property type="protein sequence ID" value="CAG8837273.1"/>
    <property type="molecule type" value="Genomic_DNA"/>
</dbReference>
<keyword evidence="2" id="KW-1185">Reference proteome</keyword>
<dbReference type="Proteomes" id="UP000789901">
    <property type="component" value="Unassembled WGS sequence"/>
</dbReference>
<evidence type="ECO:0000313" key="1">
    <source>
        <dbReference type="EMBL" id="CAG8837273.1"/>
    </source>
</evidence>
<sequence>CEKHLNELFDHQLTWKRYPLSHRDLDSCTQKAACFLLECFINIYNRITTDSIIGLNSNKPAILSERKKKKKLVNDTNISMLAIGIVANTQHLSLGFSTSQKPNQFVLCDYLLCTKADMHIYTNLLSSNLKILACSHKYHIECLEEIDQKFQENIPEETQENITKEFISETNEDDDNVIIIGSNKDTELNSLLQKLKELQR</sequence>
<accession>A0ABN7WPU2</accession>
<proteinExistence type="predicted"/>
<reference evidence="1 2" key="1">
    <citation type="submission" date="2021-06" db="EMBL/GenBank/DDBJ databases">
        <authorList>
            <person name="Kallberg Y."/>
            <person name="Tangrot J."/>
            <person name="Rosling A."/>
        </authorList>
    </citation>
    <scope>NUCLEOTIDE SEQUENCE [LARGE SCALE GENOMIC DNA]</scope>
    <source>
        <strain evidence="1 2">120-4 pot B 10/14</strain>
    </source>
</reference>
<gene>
    <name evidence="1" type="ORF">GMARGA_LOCUS33417</name>
</gene>
<feature type="non-terminal residue" evidence="1">
    <location>
        <position position="1"/>
    </location>
</feature>
<comment type="caution">
    <text evidence="1">The sequence shown here is derived from an EMBL/GenBank/DDBJ whole genome shotgun (WGS) entry which is preliminary data.</text>
</comment>
<evidence type="ECO:0000313" key="2">
    <source>
        <dbReference type="Proteomes" id="UP000789901"/>
    </source>
</evidence>